<accession>A0AA37TR65</accession>
<dbReference type="Proteomes" id="UP001157355">
    <property type="component" value="Unassembled WGS sequence"/>
</dbReference>
<keyword evidence="4 5" id="KW-0234">DNA repair</keyword>
<dbReference type="PANTHER" id="PTHR10429:SF0">
    <property type="entry name" value="DNA-3-METHYLADENINE GLYCOSYLASE"/>
    <property type="match status" value="1"/>
</dbReference>
<dbReference type="GO" id="GO:0006284">
    <property type="term" value="P:base-excision repair"/>
    <property type="evidence" value="ECO:0007669"/>
    <property type="project" value="InterPro"/>
</dbReference>
<dbReference type="InterPro" id="IPR011034">
    <property type="entry name" value="Formyl_transferase-like_C_sf"/>
</dbReference>
<comment type="similarity">
    <text evidence="1 5">Belongs to the DNA glycosylase MPG family.</text>
</comment>
<comment type="caution">
    <text evidence="6">The sequence shown here is derived from an EMBL/GenBank/DDBJ whole genome shotgun (WGS) entry which is preliminary data.</text>
</comment>
<evidence type="ECO:0000313" key="6">
    <source>
        <dbReference type="EMBL" id="GLS86204.1"/>
    </source>
</evidence>
<dbReference type="PANTHER" id="PTHR10429">
    <property type="entry name" value="DNA-3-METHYLADENINE GLYCOSYLASE"/>
    <property type="match status" value="1"/>
</dbReference>
<reference evidence="6 7" key="1">
    <citation type="journal article" date="2014" name="Int. J. Syst. Evol. Microbiol.">
        <title>Complete genome sequence of Corynebacterium casei LMG S-19264T (=DSM 44701T), isolated from a smear-ripened cheese.</title>
        <authorList>
            <consortium name="US DOE Joint Genome Institute (JGI-PGF)"/>
            <person name="Walter F."/>
            <person name="Albersmeier A."/>
            <person name="Kalinowski J."/>
            <person name="Ruckert C."/>
        </authorList>
    </citation>
    <scope>NUCLEOTIDE SEQUENCE [LARGE SCALE GENOMIC DNA]</scope>
    <source>
        <strain evidence="6 7">NBRC 111766</strain>
    </source>
</reference>
<dbReference type="Pfam" id="PF02245">
    <property type="entry name" value="Pur_DNA_glyco"/>
    <property type="match status" value="1"/>
</dbReference>
<dbReference type="GO" id="GO:0003677">
    <property type="term" value="F:DNA binding"/>
    <property type="evidence" value="ECO:0007669"/>
    <property type="project" value="InterPro"/>
</dbReference>
<sequence length="194" mass="21073">MPAIASSFFDRPAAEVAPELLGYQLALGSTAGCIVETEAYAPDDAASHSFSGPTRRNRAMFGPPGHAYVYRSYGLHWCVNVVCAPGHAVLIRALQPLTGLEIMRQRRGTTLDRALCSGPGKLTQALAITDQHDGQRFVERAGFADGADFDDLRLIAPILPTTNLQQGRRIGISRAIDLPWRWGIAGSPWLSKKF</sequence>
<evidence type="ECO:0000256" key="2">
    <source>
        <dbReference type="ARBA" id="ARBA00022763"/>
    </source>
</evidence>
<name>A0AA37TR65_9RHOB</name>
<evidence type="ECO:0000256" key="5">
    <source>
        <dbReference type="HAMAP-Rule" id="MF_00527"/>
    </source>
</evidence>
<evidence type="ECO:0000256" key="1">
    <source>
        <dbReference type="ARBA" id="ARBA00009232"/>
    </source>
</evidence>
<dbReference type="NCBIfam" id="NF002003">
    <property type="entry name" value="PRK00802.1-3"/>
    <property type="match status" value="1"/>
</dbReference>
<dbReference type="AlphaFoldDB" id="A0AA37TR65"/>
<keyword evidence="7" id="KW-1185">Reference proteome</keyword>
<organism evidence="6 7">
    <name type="scientific">Cypionkella aquatica</name>
    <dbReference type="NCBI Taxonomy" id="1756042"/>
    <lineage>
        <taxon>Bacteria</taxon>
        <taxon>Pseudomonadati</taxon>
        <taxon>Pseudomonadota</taxon>
        <taxon>Alphaproteobacteria</taxon>
        <taxon>Rhodobacterales</taxon>
        <taxon>Paracoccaceae</taxon>
        <taxon>Cypionkella</taxon>
    </lineage>
</organism>
<proteinExistence type="inferred from homology"/>
<evidence type="ECO:0000256" key="4">
    <source>
        <dbReference type="ARBA" id="ARBA00023204"/>
    </source>
</evidence>
<dbReference type="CDD" id="cd00540">
    <property type="entry name" value="AAG"/>
    <property type="match status" value="1"/>
</dbReference>
<dbReference type="SUPFAM" id="SSF50486">
    <property type="entry name" value="FMT C-terminal domain-like"/>
    <property type="match status" value="1"/>
</dbReference>
<dbReference type="NCBIfam" id="TIGR00567">
    <property type="entry name" value="3mg"/>
    <property type="match status" value="1"/>
</dbReference>
<dbReference type="InterPro" id="IPR036995">
    <property type="entry name" value="MPG_sf"/>
</dbReference>
<gene>
    <name evidence="6" type="ORF">GCM10010873_11780</name>
</gene>
<keyword evidence="3 5" id="KW-0378">Hydrolase</keyword>
<dbReference type="EMBL" id="BSPP01000004">
    <property type="protein sequence ID" value="GLS86204.1"/>
    <property type="molecule type" value="Genomic_DNA"/>
</dbReference>
<dbReference type="RefSeq" id="WP_284324405.1">
    <property type="nucleotide sequence ID" value="NZ_BSPP01000004.1"/>
</dbReference>
<evidence type="ECO:0000313" key="7">
    <source>
        <dbReference type="Proteomes" id="UP001157355"/>
    </source>
</evidence>
<dbReference type="InterPro" id="IPR003180">
    <property type="entry name" value="MPG"/>
</dbReference>
<dbReference type="EC" id="3.2.2.-" evidence="5"/>
<dbReference type="GO" id="GO:0003905">
    <property type="term" value="F:alkylbase DNA N-glycosylase activity"/>
    <property type="evidence" value="ECO:0007669"/>
    <property type="project" value="InterPro"/>
</dbReference>
<dbReference type="FunFam" id="3.10.300.10:FF:000001">
    <property type="entry name" value="Putative 3-methyladenine DNA glycosylase"/>
    <property type="match status" value="1"/>
</dbReference>
<dbReference type="Gene3D" id="3.10.300.10">
    <property type="entry name" value="Methylpurine-DNA glycosylase (MPG)"/>
    <property type="match status" value="1"/>
</dbReference>
<protein>
    <recommendedName>
        <fullName evidence="5">Putative 3-methyladenine DNA glycosylase</fullName>
        <ecNumber evidence="5">3.2.2.-</ecNumber>
    </recommendedName>
</protein>
<dbReference type="HAMAP" id="MF_00527">
    <property type="entry name" value="3MGH"/>
    <property type="match status" value="1"/>
</dbReference>
<keyword evidence="2 5" id="KW-0227">DNA damage</keyword>
<evidence type="ECO:0000256" key="3">
    <source>
        <dbReference type="ARBA" id="ARBA00022801"/>
    </source>
</evidence>